<dbReference type="InterPro" id="IPR050065">
    <property type="entry name" value="GlmU-like"/>
</dbReference>
<keyword evidence="5" id="KW-1185">Reference proteome</keyword>
<proteinExistence type="predicted"/>
<dbReference type="Proteomes" id="UP000427769">
    <property type="component" value="Chromosome"/>
</dbReference>
<keyword evidence="2" id="KW-0548">Nucleotidyltransferase</keyword>
<dbReference type="PANTHER" id="PTHR43584:SF8">
    <property type="entry name" value="N-ACETYLMURAMATE ALPHA-1-PHOSPHATE URIDYLYLTRANSFERASE"/>
    <property type="match status" value="1"/>
</dbReference>
<dbReference type="EMBL" id="AP021875">
    <property type="protein sequence ID" value="BBO73954.1"/>
    <property type="molecule type" value="Genomic_DNA"/>
</dbReference>
<dbReference type="Pfam" id="PF12804">
    <property type="entry name" value="NTP_transf_3"/>
    <property type="match status" value="1"/>
</dbReference>
<accession>A0A5K7Z681</accession>
<name>A0A5K7Z681_9BACT</name>
<dbReference type="OrthoDB" id="9775031at2"/>
<gene>
    <name evidence="4" type="ORF">DSCW_13710</name>
</gene>
<reference evidence="4 5" key="1">
    <citation type="submission" date="2019-11" db="EMBL/GenBank/DDBJ databases">
        <title>Comparative genomics of hydrocarbon-degrading Desulfosarcina strains.</title>
        <authorList>
            <person name="Watanabe M."/>
            <person name="Kojima H."/>
            <person name="Fukui M."/>
        </authorList>
    </citation>
    <scope>NUCLEOTIDE SEQUENCE [LARGE SCALE GENOMIC DNA]</scope>
    <source>
        <strain evidence="4 5">PP31</strain>
    </source>
</reference>
<dbReference type="InterPro" id="IPR025877">
    <property type="entry name" value="MobA-like_NTP_Trfase"/>
</dbReference>
<dbReference type="PANTHER" id="PTHR43584">
    <property type="entry name" value="NUCLEOTIDYL TRANSFERASE"/>
    <property type="match status" value="1"/>
</dbReference>
<dbReference type="GO" id="GO:0016779">
    <property type="term" value="F:nucleotidyltransferase activity"/>
    <property type="evidence" value="ECO:0007669"/>
    <property type="project" value="UniProtKB-KW"/>
</dbReference>
<evidence type="ECO:0000313" key="4">
    <source>
        <dbReference type="EMBL" id="BBO73954.1"/>
    </source>
</evidence>
<evidence type="ECO:0000256" key="1">
    <source>
        <dbReference type="ARBA" id="ARBA00022679"/>
    </source>
</evidence>
<evidence type="ECO:0000313" key="5">
    <source>
        <dbReference type="Proteomes" id="UP000427769"/>
    </source>
</evidence>
<keyword evidence="1" id="KW-0808">Transferase</keyword>
<dbReference type="AlphaFoldDB" id="A0A5K7Z681"/>
<dbReference type="SUPFAM" id="SSF53448">
    <property type="entry name" value="Nucleotide-diphospho-sugar transferases"/>
    <property type="match status" value="1"/>
</dbReference>
<dbReference type="RefSeq" id="WP_155303019.1">
    <property type="nucleotide sequence ID" value="NZ_AP021875.1"/>
</dbReference>
<organism evidence="4 5">
    <name type="scientific">Desulfosarcina widdelii</name>
    <dbReference type="NCBI Taxonomy" id="947919"/>
    <lineage>
        <taxon>Bacteria</taxon>
        <taxon>Pseudomonadati</taxon>
        <taxon>Thermodesulfobacteriota</taxon>
        <taxon>Desulfobacteria</taxon>
        <taxon>Desulfobacterales</taxon>
        <taxon>Desulfosarcinaceae</taxon>
        <taxon>Desulfosarcina</taxon>
    </lineage>
</organism>
<feature type="domain" description="MobA-like NTP transferase" evidence="3">
    <location>
        <begin position="12"/>
        <end position="142"/>
    </location>
</feature>
<evidence type="ECO:0000259" key="3">
    <source>
        <dbReference type="Pfam" id="PF12804"/>
    </source>
</evidence>
<dbReference type="InterPro" id="IPR029044">
    <property type="entry name" value="Nucleotide-diphossugar_trans"/>
</dbReference>
<dbReference type="Gene3D" id="3.90.550.10">
    <property type="entry name" value="Spore Coat Polysaccharide Biosynthesis Protein SpsA, Chain A"/>
    <property type="match status" value="1"/>
</dbReference>
<evidence type="ECO:0000256" key="2">
    <source>
        <dbReference type="ARBA" id="ARBA00022695"/>
    </source>
</evidence>
<sequence length="272" mass="30428">MNQTDSQLLVAAIIMAAGRGSRMKGYDGNKTLLPLKPKRSMFDGSHPILMHLMENLPQGPKALIVNHCQKEVRAATARTGVEYYEQPVLNGTGGAILAAGDFVAAQSADRVIITMGDVPFVKQSTYTRLVDGLDDHELTILGFSPKNKKQYGVLEIEEGQVKKITEWKYWKDYPEKRQERLTVCNSGIYAARRKVLAHYLPILASRPQIVQKEVDGRMTDIKEYFFTDLIEFMVKDGRPVGYHVVEDEFETMGVDDVAALEKAQAIYSNLSG</sequence>
<protein>
    <recommendedName>
        <fullName evidence="3">MobA-like NTP transferase domain-containing protein</fullName>
    </recommendedName>
</protein>
<dbReference type="KEGG" id="dwd:DSCW_13710"/>